<dbReference type="AlphaFoldDB" id="A0AAV7KKX9"/>
<feature type="compositionally biased region" description="Polar residues" evidence="8">
    <location>
        <begin position="274"/>
        <end position="295"/>
    </location>
</feature>
<evidence type="ECO:0000256" key="4">
    <source>
        <dbReference type="ARBA" id="ARBA00022833"/>
    </source>
</evidence>
<keyword evidence="11" id="KW-1185">Reference proteome</keyword>
<evidence type="ECO:0000259" key="9">
    <source>
        <dbReference type="PROSITE" id="PS00028"/>
    </source>
</evidence>
<accession>A0AAV7KKX9</accession>
<feature type="compositionally biased region" description="Polar residues" evidence="8">
    <location>
        <begin position="216"/>
        <end position="231"/>
    </location>
</feature>
<dbReference type="InterPro" id="IPR057540">
    <property type="entry name" value="Znf_SUZ12"/>
</dbReference>
<dbReference type="Pfam" id="PF09733">
    <property type="entry name" value="VEFS-Box"/>
    <property type="match status" value="1"/>
</dbReference>
<keyword evidence="7" id="KW-0804">Transcription</keyword>
<dbReference type="EMBL" id="JAKMXF010000011">
    <property type="protein sequence ID" value="KAI6661591.1"/>
    <property type="molecule type" value="Genomic_DNA"/>
</dbReference>
<protein>
    <submittedName>
        <fullName evidence="10">Polycomb protein Suz12</fullName>
    </submittedName>
</protein>
<keyword evidence="2" id="KW-0479">Metal-binding</keyword>
<dbReference type="GO" id="GO:0035098">
    <property type="term" value="C:ESC/E(Z) complex"/>
    <property type="evidence" value="ECO:0007669"/>
    <property type="project" value="TreeGrafter"/>
</dbReference>
<dbReference type="PANTHER" id="PTHR22597">
    <property type="entry name" value="POLYCOMB GROUP PROTEIN"/>
    <property type="match status" value="1"/>
</dbReference>
<name>A0AAV7KKX9_9METZ</name>
<dbReference type="GO" id="GO:0008270">
    <property type="term" value="F:zinc ion binding"/>
    <property type="evidence" value="ECO:0007669"/>
    <property type="project" value="UniProtKB-KW"/>
</dbReference>
<dbReference type="InterPro" id="IPR019135">
    <property type="entry name" value="Polycomb_protein_VEFS-Box"/>
</dbReference>
<dbReference type="PROSITE" id="PS00028">
    <property type="entry name" value="ZINC_FINGER_C2H2_1"/>
    <property type="match status" value="1"/>
</dbReference>
<gene>
    <name evidence="10" type="ORF">LOD99_13464</name>
</gene>
<keyword evidence="4" id="KW-0862">Zinc</keyword>
<proteinExistence type="inferred from homology"/>
<keyword evidence="5" id="KW-0156">Chromatin regulator</keyword>
<comment type="caution">
    <text evidence="10">The sequence shown here is derived from an EMBL/GenBank/DDBJ whole genome shotgun (WGS) entry which is preliminary data.</text>
</comment>
<feature type="region of interest" description="Disordered" evidence="8">
    <location>
        <begin position="214"/>
        <end position="297"/>
    </location>
</feature>
<evidence type="ECO:0000256" key="2">
    <source>
        <dbReference type="ARBA" id="ARBA00022723"/>
    </source>
</evidence>
<evidence type="ECO:0000313" key="11">
    <source>
        <dbReference type="Proteomes" id="UP001165289"/>
    </source>
</evidence>
<feature type="compositionally biased region" description="Basic residues" evidence="8">
    <location>
        <begin position="260"/>
        <end position="273"/>
    </location>
</feature>
<keyword evidence="6" id="KW-0805">Transcription regulation</keyword>
<evidence type="ECO:0000313" key="10">
    <source>
        <dbReference type="EMBL" id="KAI6661591.1"/>
    </source>
</evidence>
<dbReference type="GO" id="GO:0006325">
    <property type="term" value="P:chromatin organization"/>
    <property type="evidence" value="ECO:0007669"/>
    <property type="project" value="UniProtKB-KW"/>
</dbReference>
<dbReference type="Pfam" id="PF23320">
    <property type="entry name" value="Zn_SUZ12"/>
    <property type="match status" value="1"/>
</dbReference>
<dbReference type="GO" id="GO:0031490">
    <property type="term" value="F:chromatin DNA binding"/>
    <property type="evidence" value="ECO:0007669"/>
    <property type="project" value="TreeGrafter"/>
</dbReference>
<feature type="domain" description="C2H2-type" evidence="9">
    <location>
        <begin position="450"/>
        <end position="471"/>
    </location>
</feature>
<reference evidence="10 11" key="1">
    <citation type="journal article" date="2023" name="BMC Biol.">
        <title>The compact genome of the sponge Oopsacas minuta (Hexactinellida) is lacking key metazoan core genes.</title>
        <authorList>
            <person name="Santini S."/>
            <person name="Schenkelaars Q."/>
            <person name="Jourda C."/>
            <person name="Duchesne M."/>
            <person name="Belahbib H."/>
            <person name="Rocher C."/>
            <person name="Selva M."/>
            <person name="Riesgo A."/>
            <person name="Vervoort M."/>
            <person name="Leys S.P."/>
            <person name="Kodjabachian L."/>
            <person name="Le Bivic A."/>
            <person name="Borchiellini C."/>
            <person name="Claverie J.M."/>
            <person name="Renard E."/>
        </authorList>
    </citation>
    <scope>NUCLEOTIDE SEQUENCE [LARGE SCALE GENOMIC DNA]</scope>
    <source>
        <strain evidence="10">SPO-2</strain>
    </source>
</reference>
<keyword evidence="3" id="KW-0863">Zinc-finger</keyword>
<evidence type="ECO:0000256" key="1">
    <source>
        <dbReference type="ARBA" id="ARBA00007416"/>
    </source>
</evidence>
<evidence type="ECO:0000256" key="5">
    <source>
        <dbReference type="ARBA" id="ARBA00022853"/>
    </source>
</evidence>
<evidence type="ECO:0000256" key="8">
    <source>
        <dbReference type="SAM" id="MobiDB-lite"/>
    </source>
</evidence>
<sequence length="682" mass="79287">MEFIGNNHVNSKLHVHLQKDYEKFLSSFERPAQIYRVLRERFLEQPIFLNRNLSYMRRQNDNPRTIPSRSKFNLGEILEYCRDETEIIEHDRHSDSCLKINFNNFSITNQTDSEWTEDTIWEATLALKRPDNSPAKFENINLGTFSFLPKDSENTIPLTIPFKSLKTHSVPILQQTSLIFSIKRLPQTAISSHSTQEYDTEIITQNEIDLTPVKSVKQSNGEVIPNKSYSKVKSEHNNSDERQSNSKKRKEIETNSYQKPTKRTKLVRSKNRSRSTPQKSQNTINISKQKSSQCPNPKAIESISKQKTDILLDKIRNLYPKSSNNIVELKLFNNKSENCLLKKGKYEVYFSVPESETSTDQDSPKLIRCSLSFALSWTNDPPTTRDLTDISTPLTRAIQKRNNIANNNTETPHNKQAKLTDQLTNTPTIYNFIYESNTYQQTQQNSRFECPLCSLVCTHDYSLLQHLNSTHPRLDFRYIPSDNLTVVDVRVNSEYDGSFFGDPKELGRQGIALWRFGPIRRRPYTSIIHYSARGRIREENITEFIRSFDDDCQQFLGMDRVFFHSRTCHPILPSEINSDSEDDNNEWLLSQTKKLINDFTDVNRDEKEIMKLWNIYMIQKKVVGDCHIAVICSEFAKKHREIIREQSLTNNFLAHLIQLSDQGLITIDHIHESLSIINDSNI</sequence>
<dbReference type="GO" id="GO:0016586">
    <property type="term" value="C:RSC-type complex"/>
    <property type="evidence" value="ECO:0007669"/>
    <property type="project" value="TreeGrafter"/>
</dbReference>
<evidence type="ECO:0000256" key="7">
    <source>
        <dbReference type="ARBA" id="ARBA00023163"/>
    </source>
</evidence>
<comment type="similarity">
    <text evidence="1">Belongs to the VEFS (VRN2-EMF2-FIS2-SU(Z)12) family.</text>
</comment>
<feature type="compositionally biased region" description="Basic and acidic residues" evidence="8">
    <location>
        <begin position="232"/>
        <end position="244"/>
    </location>
</feature>
<organism evidence="10 11">
    <name type="scientific">Oopsacas minuta</name>
    <dbReference type="NCBI Taxonomy" id="111878"/>
    <lineage>
        <taxon>Eukaryota</taxon>
        <taxon>Metazoa</taxon>
        <taxon>Porifera</taxon>
        <taxon>Hexactinellida</taxon>
        <taxon>Hexasterophora</taxon>
        <taxon>Lyssacinosida</taxon>
        <taxon>Leucopsacidae</taxon>
        <taxon>Oopsacas</taxon>
    </lineage>
</organism>
<evidence type="ECO:0000256" key="6">
    <source>
        <dbReference type="ARBA" id="ARBA00023015"/>
    </source>
</evidence>
<dbReference type="CDD" id="cd21551">
    <property type="entry name" value="VEFS-box_SUZ12"/>
    <property type="match status" value="1"/>
</dbReference>
<dbReference type="InterPro" id="IPR013087">
    <property type="entry name" value="Znf_C2H2_type"/>
</dbReference>
<dbReference type="PANTHER" id="PTHR22597:SF0">
    <property type="entry name" value="POLYCOMB PROTEIN SUZ12"/>
    <property type="match status" value="1"/>
</dbReference>
<evidence type="ECO:0000256" key="3">
    <source>
        <dbReference type="ARBA" id="ARBA00022771"/>
    </source>
</evidence>
<dbReference type="Proteomes" id="UP001165289">
    <property type="component" value="Unassembled WGS sequence"/>
</dbReference>